<dbReference type="NCBIfam" id="NF011079">
    <property type="entry name" value="PRK14508.1-2"/>
    <property type="match status" value="1"/>
</dbReference>
<dbReference type="PANTHER" id="PTHR32438">
    <property type="entry name" value="4-ALPHA-GLUCANOTRANSFERASE DPE1, CHLOROPLASTIC/AMYLOPLASTIC"/>
    <property type="match status" value="1"/>
</dbReference>
<reference evidence="11" key="1">
    <citation type="submission" date="2016-01" db="EMBL/GenBank/DDBJ databases">
        <authorList>
            <person name="Mcilroy J.S."/>
            <person name="Karst M S."/>
            <person name="Albertsen M."/>
        </authorList>
    </citation>
    <scope>NUCLEOTIDE SEQUENCE</scope>
    <source>
        <strain evidence="11">Cfx-K</strain>
    </source>
</reference>
<dbReference type="GO" id="GO:0005975">
    <property type="term" value="P:carbohydrate metabolic process"/>
    <property type="evidence" value="ECO:0007669"/>
    <property type="project" value="InterPro"/>
</dbReference>
<dbReference type="SUPFAM" id="SSF51445">
    <property type="entry name" value="(Trans)glycosidases"/>
    <property type="match status" value="1"/>
</dbReference>
<name>A0A160T4T4_9CHLR</name>
<dbReference type="NCBIfam" id="TIGR00217">
    <property type="entry name" value="malQ"/>
    <property type="match status" value="1"/>
</dbReference>
<keyword evidence="5 10" id="KW-0328">Glycosyltransferase</keyword>
<keyword evidence="12" id="KW-1185">Reference proteome</keyword>
<keyword evidence="6 10" id="KW-0808">Transferase</keyword>
<dbReference type="InterPro" id="IPR017853">
    <property type="entry name" value="GH"/>
</dbReference>
<evidence type="ECO:0000256" key="10">
    <source>
        <dbReference type="RuleBase" id="RU361207"/>
    </source>
</evidence>
<evidence type="ECO:0000256" key="7">
    <source>
        <dbReference type="ARBA" id="ARBA00023277"/>
    </source>
</evidence>
<evidence type="ECO:0000256" key="9">
    <source>
        <dbReference type="ARBA" id="ARBA00031501"/>
    </source>
</evidence>
<proteinExistence type="inferred from homology"/>
<dbReference type="Pfam" id="PF02446">
    <property type="entry name" value="Glyco_hydro_77"/>
    <property type="match status" value="1"/>
</dbReference>
<comment type="similarity">
    <text evidence="2 10">Belongs to the disproportionating enzyme family.</text>
</comment>
<evidence type="ECO:0000313" key="12">
    <source>
        <dbReference type="Proteomes" id="UP000215027"/>
    </source>
</evidence>
<comment type="catalytic activity">
    <reaction evidence="1 10">
        <text>Transfers a segment of a (1-&gt;4)-alpha-D-glucan to a new position in an acceptor, which may be glucose or a (1-&gt;4)-alpha-D-glucan.</text>
        <dbReference type="EC" id="2.4.1.25"/>
    </reaction>
</comment>
<keyword evidence="7 10" id="KW-0119">Carbohydrate metabolism</keyword>
<evidence type="ECO:0000256" key="8">
    <source>
        <dbReference type="ARBA" id="ARBA00031423"/>
    </source>
</evidence>
<evidence type="ECO:0000256" key="6">
    <source>
        <dbReference type="ARBA" id="ARBA00022679"/>
    </source>
</evidence>
<dbReference type="Gene3D" id="3.20.20.80">
    <property type="entry name" value="Glycosidases"/>
    <property type="match status" value="1"/>
</dbReference>
<dbReference type="AlphaFoldDB" id="A0A160T4T4"/>
<evidence type="ECO:0000256" key="3">
    <source>
        <dbReference type="ARBA" id="ARBA00012560"/>
    </source>
</evidence>
<dbReference type="Proteomes" id="UP000215027">
    <property type="component" value="Chromosome I"/>
</dbReference>
<sequence>MNFERSVGVLLHPTSLPSRYGIGDLGDSAYQFVDFLVAARQQLWQLLPLGPTGYGDSPYQSFSAFAGNPLLISPDRLVAEGFLPAEAVAAVPAFPTTKVDFGPVIDYKRELMRQAYAYFQAGGAAEQRDAYERFCANTAYWLDDFALFMALKEYHKEQEGGVWNLWPSAIAKRQVRAMKQWTNQLAGEIELHKFQQFLFYKQWLELKAYANERGIKIIGDIPIFVAYDSADVWSHPDLFHLKKDGSPTVVAGVPPDYFSATGQRWGNPLYNWEKMAADNYSWWVQRIHMNLVQADIVRIDHFRGFEGYWEIPASEPTAVVGQWVKGPNAAVFEAIKAKLGDLPIIAEDLGVITPEVEALRDRFAFPGMKILQFAFGGERNSTFLPHTFTQNSVVYTGTHDNETTLGWYLNASEAERDHVRRYTASSGRDIVWDIIRLAYASVSAIAIIPMQDLFVLDNEARMNYPGKEGGWWQWRYTREMFNARAAGIALGLTELAYLYGRIPDEPAVEDEEEAG</sequence>
<evidence type="ECO:0000256" key="5">
    <source>
        <dbReference type="ARBA" id="ARBA00022676"/>
    </source>
</evidence>
<accession>A0A160T4T4</accession>
<dbReference type="KEGG" id="pbf:CFX0092_A3258"/>
<dbReference type="RefSeq" id="WP_095044384.1">
    <property type="nucleotide sequence ID" value="NZ_LN890655.1"/>
</dbReference>
<evidence type="ECO:0000256" key="4">
    <source>
        <dbReference type="ARBA" id="ARBA00020295"/>
    </source>
</evidence>
<gene>
    <name evidence="11" type="primary">malQ</name>
    <name evidence="11" type="ORF">CFX0092_A3258</name>
</gene>
<dbReference type="EMBL" id="LN890655">
    <property type="protein sequence ID" value="CUS05136.2"/>
    <property type="molecule type" value="Genomic_DNA"/>
</dbReference>
<protein>
    <recommendedName>
        <fullName evidence="4 10">4-alpha-glucanotransferase</fullName>
        <ecNumber evidence="3 10">2.4.1.25</ecNumber>
    </recommendedName>
    <alternativeName>
        <fullName evidence="8 10">Amylomaltase</fullName>
    </alternativeName>
    <alternativeName>
        <fullName evidence="9 10">Disproportionating enzyme</fullName>
    </alternativeName>
</protein>
<dbReference type="OrthoDB" id="9811841at2"/>
<dbReference type="GO" id="GO:0004134">
    <property type="term" value="F:4-alpha-glucanotransferase activity"/>
    <property type="evidence" value="ECO:0007669"/>
    <property type="project" value="UniProtKB-EC"/>
</dbReference>
<evidence type="ECO:0000256" key="2">
    <source>
        <dbReference type="ARBA" id="ARBA00005684"/>
    </source>
</evidence>
<dbReference type="EC" id="2.4.1.25" evidence="3 10"/>
<dbReference type="PANTHER" id="PTHR32438:SF5">
    <property type="entry name" value="4-ALPHA-GLUCANOTRANSFERASE DPE1, CHLOROPLASTIC_AMYLOPLASTIC"/>
    <property type="match status" value="1"/>
</dbReference>
<organism evidence="11 12">
    <name type="scientific">Candidatus Promineifilum breve</name>
    <dbReference type="NCBI Taxonomy" id="1806508"/>
    <lineage>
        <taxon>Bacteria</taxon>
        <taxon>Bacillati</taxon>
        <taxon>Chloroflexota</taxon>
        <taxon>Ardenticatenia</taxon>
        <taxon>Candidatus Promineifilales</taxon>
        <taxon>Candidatus Promineifilaceae</taxon>
        <taxon>Candidatus Promineifilum</taxon>
    </lineage>
</organism>
<evidence type="ECO:0000313" key="11">
    <source>
        <dbReference type="EMBL" id="CUS05136.2"/>
    </source>
</evidence>
<dbReference type="NCBIfam" id="NF011080">
    <property type="entry name" value="PRK14508.1-3"/>
    <property type="match status" value="1"/>
</dbReference>
<dbReference type="InterPro" id="IPR003385">
    <property type="entry name" value="Glyco_hydro_77"/>
</dbReference>
<evidence type="ECO:0000256" key="1">
    <source>
        <dbReference type="ARBA" id="ARBA00000439"/>
    </source>
</evidence>